<accession>A0A512NL32</accession>
<protein>
    <recommendedName>
        <fullName evidence="3">Phospholipase D-like domain-containing protein</fullName>
    </recommendedName>
</protein>
<comment type="caution">
    <text evidence="1">The sequence shown here is derived from an EMBL/GenBank/DDBJ whole genome shotgun (WGS) entry which is preliminary data.</text>
</comment>
<dbReference type="Proteomes" id="UP000321058">
    <property type="component" value="Unassembled WGS sequence"/>
</dbReference>
<gene>
    <name evidence="1" type="ORF">RSO01_68270</name>
</gene>
<name>A0A512NL32_9HYPH</name>
<dbReference type="Gene3D" id="3.30.870.10">
    <property type="entry name" value="Endonuclease Chain A"/>
    <property type="match status" value="1"/>
</dbReference>
<dbReference type="RefSeq" id="WP_147155033.1">
    <property type="nucleotide sequence ID" value="NZ_BKAJ01000136.1"/>
</dbReference>
<evidence type="ECO:0000313" key="2">
    <source>
        <dbReference type="Proteomes" id="UP000321058"/>
    </source>
</evidence>
<reference evidence="1 2" key="1">
    <citation type="submission" date="2019-07" db="EMBL/GenBank/DDBJ databases">
        <title>Whole genome shotgun sequence of Reyranella soli NBRC 108950.</title>
        <authorList>
            <person name="Hosoyama A."/>
            <person name="Uohara A."/>
            <person name="Ohji S."/>
            <person name="Ichikawa N."/>
        </authorList>
    </citation>
    <scope>NUCLEOTIDE SEQUENCE [LARGE SCALE GENOMIC DNA]</scope>
    <source>
        <strain evidence="1 2">NBRC 108950</strain>
    </source>
</reference>
<sequence>MSIFLRRNQMRSRPDTVVSPTRILSKIAAGDIHSEAGEMQVQFLKTSGISAQLLRLMENYAEFYWAVAWGSDGEMADRLLAHREKICQIVVGTHFCQTDPNLLERLQGCRGARVVPQSGPGTFHPKVFGFASGNARAAIIGSANFTNAGFGDNVEAALCIEGNTGDPPLDHAMSFVDSLWRKWQTKGEITDEFLEAYRRQYESTALLRVTLQKPPLVPQRRNAAPEHDLLNMDWSGYQTAIQGAPNARTIPTRLGILRQTRTLLDGKAFSELDTIERRAIAGMVDEEQAGVVPSLARLDWKLFGSMLGAGELQKRINANNPHISTALEHIPPQGEVTKDQFDLYCEEFQRAFQDAERQPRVASITRLPALKRPDYFVCVNDENRKGFGHDIGFPPSTLRIDRYWNEVVEPLIQTSWWRMARPPGPSGRLWDGRVAMLDVLYYAD</sequence>
<organism evidence="1 2">
    <name type="scientific">Reyranella soli</name>
    <dbReference type="NCBI Taxonomy" id="1230389"/>
    <lineage>
        <taxon>Bacteria</taxon>
        <taxon>Pseudomonadati</taxon>
        <taxon>Pseudomonadota</taxon>
        <taxon>Alphaproteobacteria</taxon>
        <taxon>Hyphomicrobiales</taxon>
        <taxon>Reyranellaceae</taxon>
        <taxon>Reyranella</taxon>
    </lineage>
</organism>
<evidence type="ECO:0008006" key="3">
    <source>
        <dbReference type="Google" id="ProtNLM"/>
    </source>
</evidence>
<dbReference type="SUPFAM" id="SSF56024">
    <property type="entry name" value="Phospholipase D/nuclease"/>
    <property type="match status" value="1"/>
</dbReference>
<dbReference type="CDD" id="cd09117">
    <property type="entry name" value="PLDc_Bfil_DEXD_like"/>
    <property type="match status" value="1"/>
</dbReference>
<dbReference type="EMBL" id="BKAJ01000136">
    <property type="protein sequence ID" value="GEP59661.1"/>
    <property type="molecule type" value="Genomic_DNA"/>
</dbReference>
<dbReference type="OrthoDB" id="6190762at2"/>
<proteinExistence type="predicted"/>
<keyword evidence="2" id="KW-1185">Reference proteome</keyword>
<evidence type="ECO:0000313" key="1">
    <source>
        <dbReference type="EMBL" id="GEP59661.1"/>
    </source>
</evidence>
<dbReference type="AlphaFoldDB" id="A0A512NL32"/>